<evidence type="ECO:0000256" key="1">
    <source>
        <dbReference type="ARBA" id="ARBA00008894"/>
    </source>
</evidence>
<feature type="non-terminal residue" evidence="7">
    <location>
        <position position="2142"/>
    </location>
</feature>
<dbReference type="SUPFAM" id="SSF52047">
    <property type="entry name" value="RNI-like"/>
    <property type="match status" value="1"/>
</dbReference>
<feature type="domain" description="Disease resistance protein At4g27190-like leucine-rich repeats" evidence="6">
    <location>
        <begin position="1776"/>
        <end position="1925"/>
    </location>
</feature>
<dbReference type="InterPro" id="IPR057135">
    <property type="entry name" value="At4g27190-like_LRR"/>
</dbReference>
<dbReference type="GO" id="GO:0006952">
    <property type="term" value="P:defense response"/>
    <property type="evidence" value="ECO:0007669"/>
    <property type="project" value="UniProtKB-KW"/>
</dbReference>
<dbReference type="PRINTS" id="PR00364">
    <property type="entry name" value="DISEASERSIST"/>
</dbReference>
<evidence type="ECO:0008006" key="9">
    <source>
        <dbReference type="Google" id="ProtNLM"/>
    </source>
</evidence>
<dbReference type="Gene3D" id="3.40.50.300">
    <property type="entry name" value="P-loop containing nucleotide triphosphate hydrolases"/>
    <property type="match status" value="1"/>
</dbReference>
<reference evidence="7 8" key="1">
    <citation type="submission" date="2024-11" db="EMBL/GenBank/DDBJ databases">
        <title>Chromosome-level genome assembly of Eucalyptus globulus Labill. provides insights into its genome evolution.</title>
        <authorList>
            <person name="Li X."/>
        </authorList>
    </citation>
    <scope>NUCLEOTIDE SEQUENCE [LARGE SCALE GENOMIC DNA]</scope>
    <source>
        <strain evidence="7">CL2024</strain>
        <tissue evidence="7">Fresh tender leaves</tissue>
    </source>
</reference>
<feature type="domain" description="Disease resistance protein At4g27190-like leucine-rich repeats" evidence="6">
    <location>
        <begin position="1639"/>
        <end position="1746"/>
    </location>
</feature>
<evidence type="ECO:0000259" key="6">
    <source>
        <dbReference type="Pfam" id="PF23247"/>
    </source>
</evidence>
<dbReference type="PANTHER" id="PTHR33463">
    <property type="entry name" value="NB-ARC DOMAIN-CONTAINING PROTEIN-RELATED"/>
    <property type="match status" value="1"/>
</dbReference>
<feature type="domain" description="Disease resistance protein At4g27190-like leucine-rich repeats" evidence="6">
    <location>
        <begin position="891"/>
        <end position="1037"/>
    </location>
</feature>
<evidence type="ECO:0000256" key="3">
    <source>
        <dbReference type="ARBA" id="ARBA00022821"/>
    </source>
</evidence>
<proteinExistence type="inferred from homology"/>
<keyword evidence="2" id="KW-0547">Nucleotide-binding</keyword>
<accession>A0ABD3LI82</accession>
<name>A0ABD3LI82_EUCGL</name>
<dbReference type="Gene3D" id="1.10.8.430">
    <property type="entry name" value="Helical domain of apoptotic protease-activating factors"/>
    <property type="match status" value="1"/>
</dbReference>
<dbReference type="Proteomes" id="UP001634007">
    <property type="component" value="Unassembled WGS sequence"/>
</dbReference>
<dbReference type="SUPFAM" id="SSF52058">
    <property type="entry name" value="L domain-like"/>
    <property type="match status" value="3"/>
</dbReference>
<keyword evidence="4" id="KW-0067">ATP-binding</keyword>
<comment type="caution">
    <text evidence="7">The sequence shown here is derived from an EMBL/GenBank/DDBJ whole genome shotgun (WGS) entry which is preliminary data.</text>
</comment>
<comment type="similarity">
    <text evidence="1">Belongs to the disease resistance NB-LRR family.</text>
</comment>
<dbReference type="Pfam" id="PF23247">
    <property type="entry name" value="LRR_RPS2"/>
    <property type="match status" value="7"/>
</dbReference>
<organism evidence="7 8">
    <name type="scientific">Eucalyptus globulus</name>
    <name type="common">Tasmanian blue gum</name>
    <dbReference type="NCBI Taxonomy" id="34317"/>
    <lineage>
        <taxon>Eukaryota</taxon>
        <taxon>Viridiplantae</taxon>
        <taxon>Streptophyta</taxon>
        <taxon>Embryophyta</taxon>
        <taxon>Tracheophyta</taxon>
        <taxon>Spermatophyta</taxon>
        <taxon>Magnoliopsida</taxon>
        <taxon>eudicotyledons</taxon>
        <taxon>Gunneridae</taxon>
        <taxon>Pentapetalae</taxon>
        <taxon>rosids</taxon>
        <taxon>malvids</taxon>
        <taxon>Myrtales</taxon>
        <taxon>Myrtaceae</taxon>
        <taxon>Myrtoideae</taxon>
        <taxon>Eucalypteae</taxon>
        <taxon>Eucalyptus</taxon>
    </lineage>
</organism>
<dbReference type="SUPFAM" id="SSF52540">
    <property type="entry name" value="P-loop containing nucleoside triphosphate hydrolases"/>
    <property type="match status" value="1"/>
</dbReference>
<keyword evidence="8" id="KW-1185">Reference proteome</keyword>
<dbReference type="GO" id="GO:0005524">
    <property type="term" value="F:ATP binding"/>
    <property type="evidence" value="ECO:0007669"/>
    <property type="project" value="UniProtKB-KW"/>
</dbReference>
<sequence length="2142" mass="244377">MAEAFVTSVASNLVSKLGEYLFAPIGRQYLENGVKEVEHARKRVQSSVDEAMCNGKLIHADVEDWLESVEKKAKEAENLLKHGANAKNDCVRGWLPNPMVRHPIGKKAKKMTQVIRELQEKSQNNNFLKVCYENPPIGIVTATSPTARSIDNKQDVLESRAKITEEVIKAIVDDKVCVLGVWGVGGVGKSKLLEEVERRVKHEKMFDEVVMANVSHNLDLKRIQGEIAYALGLKLMNEETARGRVDLLCKRIERDHNKSILIILDNLWKKLDLKEVGIPCGDNNKVKCCKLLITSRYRDVLRNDMSSDREVQLNKLEHGEARRLFERTLGDRVNHPEFIDGVVKNCGGLPLLIVSLAKRLKHGDLAAWKIASNNIDASDVKSLGELTYNDLKDERIKSLFLICALNSGRICLRDSFMYCMGLGLFEKFSKIIENARDRLIVDLHSLLDSSLLLDSGDMEWFRMHDIFVDVAISISSTTWNALVGRKDFGFKEWSNDKLRKCTAIFILFVDIDELPEKLDCLNLRMLVLGEHNPSLKVPELFFESMTKLQVLDFTGLFFTSLPSSIEFLENLKSLYLFKCHMEDVTILGKLKGLQFLDLGGSTIALLPEEIGELTKLRLLNLTSCTKLKVIIPGMLGSLVNLEELYMEDGFDQWEAEDEAPRSNASLAELKNMKKLSTLDLPFGKLNKHKIHIGDVWYWSGEYKESRTLKPKLDSSNLLIEEWIIRDLCIEGFPELKHLHIQNSPSLQNVVFSIGNVKCTTFTGLEYLFLKNLNNLKKICHGCLALESFSKLKILKVDNCGEIKHLFPLSIKRTILQLEEIEISRCHLMQQIVADAEADEDGDEIYDDAKVKSCNLRRLTLRNLPEMMSFCKTADHSIAFFNGQQVSLPWLESLTLSKLPKMKEIWNSQFPSNVSNLKFLKVEDCAFLISIFPSNLLIKLQNLEAIAIERCQFIRKVFDLEGLTASGDVKILSRLTTLTLSDLPRLEHIWNKNRRIALCFRNLRVLKVQDCENLRFIFSSSMSKALQQIKEIKIVRCKLLEEIMDVQEEDSNKAASMHTLEFPLLSSLSLEELPNLRTVSHGTHRIHFPTLTRLRISGCPKMMTFSSFEGKQHMIIANAGLQQALGGVNSRLSLPILFDQNILFPSLKELTVVSCGLMKIWHNELSKESFHKLASITIQDCENLSHIFPSNMIEVFQSLKMIEVANCTSLESLMEHDAVNTKKRPQRQVFLNLNEVKLWDLPRLDTLVTSSSQATLSLPSLTTVSLRNCHSMRYLFTYDTYRTLDKLEMLDVSDCNKMQEVIAMEESEEKKLKAMKFSRLQTLKLCSRKSLISFSSGSCAFEFPSLRNLSILECTQLKAFIPRQQKPRVEMINEGSANYDKSSHSLFDEKILFPSLEELKLSSMCQLKRIWHNQLHKQSFCKLASLTVELCESLSHVFPSNSMDMLQSLSKIEVVGCPSLEALFEPVSLSYEERQKPLELSMLKKMKLLNLPRLTDILRMNVKRCHSLSYLFSSTTAKTLHELVMLDISCCNNQRDIIVMEEGKGKTTETFEFRHLTKLKLGDLKSLICFSSENCAGDGLYPLFDEKLAFPKLEELHIEGVQQEELWNNKIHVESFCCLKVLKVKQCHNLMNVIPSFMSERLLHSIKSLTVEECPRMRNLFTVFMAKSLGQLHYLGLGGCGEIEYIVAKQEEKLEEAIDKIVIPQLTTLNLHNMPKLRSFCQDKHISEWPSLREFTIEDCKAMKVILGDVSCRKLEGSSPTQQPFLLIEKVEFLALESMKILNMDNMEKIWLDDLDSNAFGKLKTLVLKHCEKLLSIFSSYNMLTSFQNLEKIIVTDCGSLEVAFQVQEFEFSEACSTNSFQLGEIVLTRLPKMKRVWNGLPQGGLTFGRLQRMGVVKCESLKSLFPSLVAKNMTQFKEPLVSDCGVEEIIANKDGVGMSASDLFFPQLTNLRLLELPKLGSFYRNIRHCDKMRSFLFASEFQGYQGTTTNENQSALFSFEKVISHLEESTLTREDVMMMMPQHYVFHHLKEVSLACYHDENVSFPSNFLLHRFPNLEELDVIYSSGHGGATRCGELTDMEKPLQALRNLRRLYMQKLRNLKQVWKDGSLMAEILKQIEVLWVRVCPSLSIVLPSPTSFQRLA</sequence>
<feature type="domain" description="Disease resistance protein At4g27190-like leucine-rich repeats" evidence="6">
    <location>
        <begin position="1395"/>
        <end position="1531"/>
    </location>
</feature>
<evidence type="ECO:0000313" key="8">
    <source>
        <dbReference type="Proteomes" id="UP001634007"/>
    </source>
</evidence>
<gene>
    <name evidence="7" type="ORF">ACJRO7_011275</name>
</gene>
<evidence type="ECO:0000313" key="7">
    <source>
        <dbReference type="EMBL" id="KAL3750254.1"/>
    </source>
</evidence>
<dbReference type="EMBL" id="JBJKBG010000002">
    <property type="protein sequence ID" value="KAL3750254.1"/>
    <property type="molecule type" value="Genomic_DNA"/>
</dbReference>
<evidence type="ECO:0000259" key="5">
    <source>
        <dbReference type="Pfam" id="PF00931"/>
    </source>
</evidence>
<dbReference type="InterPro" id="IPR050905">
    <property type="entry name" value="Plant_NBS-LRR"/>
</dbReference>
<feature type="domain" description="Disease resistance protein At4g27190-like leucine-rich repeats" evidence="6">
    <location>
        <begin position="767"/>
        <end position="881"/>
    </location>
</feature>
<dbReference type="PANTHER" id="PTHR33463:SF215">
    <property type="entry name" value="NB-ARC DOMAIN DISEASE RESISTANCE PROTEIN"/>
    <property type="match status" value="1"/>
</dbReference>
<dbReference type="InterPro" id="IPR027417">
    <property type="entry name" value="P-loop_NTPase"/>
</dbReference>
<feature type="domain" description="Disease resistance protein At4g27190-like leucine-rich repeats" evidence="6">
    <location>
        <begin position="1146"/>
        <end position="1295"/>
    </location>
</feature>
<dbReference type="Gene3D" id="3.80.10.10">
    <property type="entry name" value="Ribonuclease Inhibitor"/>
    <property type="match status" value="7"/>
</dbReference>
<dbReference type="Pfam" id="PF00931">
    <property type="entry name" value="NB-ARC"/>
    <property type="match status" value="1"/>
</dbReference>
<dbReference type="InterPro" id="IPR042197">
    <property type="entry name" value="Apaf_helical"/>
</dbReference>
<feature type="domain" description="Disease resistance protein At4g27190-like leucine-rich repeats" evidence="6">
    <location>
        <begin position="2022"/>
        <end position="2134"/>
    </location>
</feature>
<evidence type="ECO:0000256" key="4">
    <source>
        <dbReference type="ARBA" id="ARBA00022840"/>
    </source>
</evidence>
<evidence type="ECO:0000256" key="2">
    <source>
        <dbReference type="ARBA" id="ARBA00022741"/>
    </source>
</evidence>
<protein>
    <recommendedName>
        <fullName evidence="9">NB-ARC domain-containing protein</fullName>
    </recommendedName>
</protein>
<feature type="domain" description="NB-ARC" evidence="5">
    <location>
        <begin position="163"/>
        <end position="328"/>
    </location>
</feature>
<dbReference type="InterPro" id="IPR032675">
    <property type="entry name" value="LRR_dom_sf"/>
</dbReference>
<keyword evidence="3" id="KW-0611">Plant defense</keyword>
<dbReference type="InterPro" id="IPR002182">
    <property type="entry name" value="NB-ARC"/>
</dbReference>